<accession>A0A382TP00</accession>
<gene>
    <name evidence="2" type="ORF">METZ01_LOCUS376032</name>
</gene>
<name>A0A382TP00_9ZZZZ</name>
<dbReference type="EMBL" id="UINC01137687">
    <property type="protein sequence ID" value="SVD23178.1"/>
    <property type="molecule type" value="Genomic_DNA"/>
</dbReference>
<proteinExistence type="predicted"/>
<feature type="region of interest" description="Disordered" evidence="1">
    <location>
        <begin position="1"/>
        <end position="22"/>
    </location>
</feature>
<evidence type="ECO:0000256" key="1">
    <source>
        <dbReference type="SAM" id="MobiDB-lite"/>
    </source>
</evidence>
<protein>
    <submittedName>
        <fullName evidence="2">Uncharacterized protein</fullName>
    </submittedName>
</protein>
<sequence>MDENNYDTEFSYGSRHGGTSSASCRRTVVLVEKH</sequence>
<evidence type="ECO:0000313" key="2">
    <source>
        <dbReference type="EMBL" id="SVD23178.1"/>
    </source>
</evidence>
<reference evidence="2" key="1">
    <citation type="submission" date="2018-05" db="EMBL/GenBank/DDBJ databases">
        <authorList>
            <person name="Lanie J.A."/>
            <person name="Ng W.-L."/>
            <person name="Kazmierczak K.M."/>
            <person name="Andrzejewski T.M."/>
            <person name="Davidsen T.M."/>
            <person name="Wayne K.J."/>
            <person name="Tettelin H."/>
            <person name="Glass J.I."/>
            <person name="Rusch D."/>
            <person name="Podicherti R."/>
            <person name="Tsui H.-C.T."/>
            <person name="Winkler M.E."/>
        </authorList>
    </citation>
    <scope>NUCLEOTIDE SEQUENCE</scope>
</reference>
<dbReference type="AlphaFoldDB" id="A0A382TP00"/>
<organism evidence="2">
    <name type="scientific">marine metagenome</name>
    <dbReference type="NCBI Taxonomy" id="408172"/>
    <lineage>
        <taxon>unclassified sequences</taxon>
        <taxon>metagenomes</taxon>
        <taxon>ecological metagenomes</taxon>
    </lineage>
</organism>